<dbReference type="EMBL" id="JAHESC010000041">
    <property type="protein sequence ID" value="MBT1689437.1"/>
    <property type="molecule type" value="Genomic_DNA"/>
</dbReference>
<feature type="domain" description="Bacterial HORMA" evidence="1">
    <location>
        <begin position="1"/>
        <end position="168"/>
    </location>
</feature>
<proteinExistence type="predicted"/>
<dbReference type="Proteomes" id="UP001319180">
    <property type="component" value="Unassembled WGS sequence"/>
</dbReference>
<comment type="caution">
    <text evidence="2">The sequence shown here is derived from an EMBL/GenBank/DDBJ whole genome shotgun (WGS) entry which is preliminary data.</text>
</comment>
<keyword evidence="3" id="KW-1185">Reference proteome</keyword>
<accession>A0AAP2GFF2</accession>
<dbReference type="InterPro" id="IPR041162">
    <property type="entry name" value="Bact_HORMA_1"/>
</dbReference>
<evidence type="ECO:0000313" key="3">
    <source>
        <dbReference type="Proteomes" id="UP001319180"/>
    </source>
</evidence>
<dbReference type="AlphaFoldDB" id="A0AAP2GFF2"/>
<gene>
    <name evidence="2" type="ORF">KK078_22925</name>
</gene>
<dbReference type="RefSeq" id="WP_254092660.1">
    <property type="nucleotide sequence ID" value="NZ_JAHESC010000041.1"/>
</dbReference>
<organism evidence="2 3">
    <name type="scientific">Dawidia soli</name>
    <dbReference type="NCBI Taxonomy" id="2782352"/>
    <lineage>
        <taxon>Bacteria</taxon>
        <taxon>Pseudomonadati</taxon>
        <taxon>Bacteroidota</taxon>
        <taxon>Cytophagia</taxon>
        <taxon>Cytophagales</taxon>
        <taxon>Chryseotaleaceae</taxon>
        <taxon>Dawidia</taxon>
    </lineage>
</organism>
<evidence type="ECO:0000313" key="2">
    <source>
        <dbReference type="EMBL" id="MBT1689437.1"/>
    </source>
</evidence>
<name>A0AAP2GFF2_9BACT</name>
<dbReference type="Pfam" id="PF18138">
    <property type="entry name" value="bacHORMA_1"/>
    <property type="match status" value="1"/>
</dbReference>
<reference evidence="2 3" key="1">
    <citation type="submission" date="2021-05" db="EMBL/GenBank/DDBJ databases">
        <title>A Polyphasic approach of four new species of the genus Ohtaekwangia: Ohtaekwangia histidinii sp. nov., Ohtaekwangia cretensis sp. nov., Ohtaekwangia indiensis sp. nov., Ohtaekwangia reichenbachii sp. nov. from diverse environment.</title>
        <authorList>
            <person name="Octaviana S."/>
        </authorList>
    </citation>
    <scope>NUCLEOTIDE SEQUENCE [LARGE SCALE GENOMIC DNA]</scope>
    <source>
        <strain evidence="2 3">PWU37</strain>
    </source>
</reference>
<evidence type="ECO:0000259" key="1">
    <source>
        <dbReference type="Pfam" id="PF18138"/>
    </source>
</evidence>
<sequence length="169" mass="19384">MYSTYTNTSTYTVVDIRRTFEGFSADFRMIAARTEKMSVQDVENTLHDIMAWAESKYLDYVDITLLDQNNKPARATRYTVDEKGKAIQSDRAGSNNWPNIANTHLTVIVKNNKAWDGLTQEQQSKFERDNGFKRNWGPSSIDNSYSHLSKSGAQLYGSNGYELRKDNFQ</sequence>
<protein>
    <recommendedName>
        <fullName evidence="1">Bacterial HORMA domain-containing protein</fullName>
    </recommendedName>
</protein>